<evidence type="ECO:0000259" key="18">
    <source>
        <dbReference type="Pfam" id="PF20684"/>
    </source>
</evidence>
<evidence type="ECO:0008006" key="21">
    <source>
        <dbReference type="Google" id="ProtNLM"/>
    </source>
</evidence>
<evidence type="ECO:0000256" key="11">
    <source>
        <dbReference type="ARBA" id="ARBA00023157"/>
    </source>
</evidence>
<feature type="region of interest" description="Disordered" evidence="14">
    <location>
        <begin position="393"/>
        <end position="430"/>
    </location>
</feature>
<keyword evidence="9 15" id="KW-1133">Transmembrane helix</keyword>
<evidence type="ECO:0000313" key="20">
    <source>
        <dbReference type="Proteomes" id="UP000622797"/>
    </source>
</evidence>
<evidence type="ECO:0000256" key="12">
    <source>
        <dbReference type="ARBA" id="ARBA00023288"/>
    </source>
</evidence>
<dbReference type="OrthoDB" id="2496787at2759"/>
<evidence type="ECO:0000256" key="5">
    <source>
        <dbReference type="ARBA" id="ARBA00022525"/>
    </source>
</evidence>
<dbReference type="Pfam" id="PF20684">
    <property type="entry name" value="Fung_rhodopsin"/>
    <property type="match status" value="1"/>
</dbReference>
<evidence type="ECO:0000256" key="14">
    <source>
        <dbReference type="SAM" id="MobiDB-lite"/>
    </source>
</evidence>
<keyword evidence="7 15" id="KW-0812">Transmembrane</keyword>
<dbReference type="Pfam" id="PF05730">
    <property type="entry name" value="CFEM"/>
    <property type="match status" value="1"/>
</dbReference>
<evidence type="ECO:0000256" key="16">
    <source>
        <dbReference type="SAM" id="SignalP"/>
    </source>
</evidence>
<comment type="similarity">
    <text evidence="13">Belongs to the SAT4 family.</text>
</comment>
<dbReference type="GO" id="GO:0005576">
    <property type="term" value="C:extracellular region"/>
    <property type="evidence" value="ECO:0007669"/>
    <property type="project" value="UniProtKB-SubCell"/>
</dbReference>
<feature type="transmembrane region" description="Helical" evidence="15">
    <location>
        <begin position="297"/>
        <end position="315"/>
    </location>
</feature>
<feature type="transmembrane region" description="Helical" evidence="15">
    <location>
        <begin position="266"/>
        <end position="285"/>
    </location>
</feature>
<comment type="similarity">
    <text evidence="4">Belongs to the RBT5 family.</text>
</comment>
<evidence type="ECO:0000256" key="13">
    <source>
        <dbReference type="ARBA" id="ARBA00038359"/>
    </source>
</evidence>
<dbReference type="GO" id="GO:0098552">
    <property type="term" value="C:side of membrane"/>
    <property type="evidence" value="ECO:0007669"/>
    <property type="project" value="UniProtKB-KW"/>
</dbReference>
<keyword evidence="6" id="KW-0325">Glycoprotein</keyword>
<name>A0A8H4XC88_9HYPO</name>
<feature type="domain" description="CFEM" evidence="17">
    <location>
        <begin position="30"/>
        <end position="91"/>
    </location>
</feature>
<feature type="domain" description="Rhodopsin" evidence="18">
    <location>
        <begin position="119"/>
        <end position="360"/>
    </location>
</feature>
<dbReference type="InterPro" id="IPR052337">
    <property type="entry name" value="SAT4-like"/>
</dbReference>
<organism evidence="19 20">
    <name type="scientific">Fusarium sarcochroum</name>
    <dbReference type="NCBI Taxonomy" id="1208366"/>
    <lineage>
        <taxon>Eukaryota</taxon>
        <taxon>Fungi</taxon>
        <taxon>Dikarya</taxon>
        <taxon>Ascomycota</taxon>
        <taxon>Pezizomycotina</taxon>
        <taxon>Sordariomycetes</taxon>
        <taxon>Hypocreomycetidae</taxon>
        <taxon>Hypocreales</taxon>
        <taxon>Nectriaceae</taxon>
        <taxon>Fusarium</taxon>
        <taxon>Fusarium lateritium species complex</taxon>
    </lineage>
</organism>
<keyword evidence="10 15" id="KW-0472">Membrane</keyword>
<feature type="transmembrane region" description="Helical" evidence="15">
    <location>
        <begin position="104"/>
        <end position="127"/>
    </location>
</feature>
<evidence type="ECO:0000256" key="15">
    <source>
        <dbReference type="SAM" id="Phobius"/>
    </source>
</evidence>
<feature type="transmembrane region" description="Helical" evidence="15">
    <location>
        <begin position="178"/>
        <end position="205"/>
    </location>
</feature>
<proteinExistence type="inferred from homology"/>
<dbReference type="Proteomes" id="UP000622797">
    <property type="component" value="Unassembled WGS sequence"/>
</dbReference>
<dbReference type="AlphaFoldDB" id="A0A8H4XC88"/>
<feature type="transmembrane region" description="Helical" evidence="15">
    <location>
        <begin position="212"/>
        <end position="234"/>
    </location>
</feature>
<comment type="subcellular location">
    <subcellularLocation>
        <location evidence="2">Membrane</location>
        <topology evidence="2">Lipid-anchor</topology>
        <topology evidence="2">GPI-anchor</topology>
    </subcellularLocation>
    <subcellularLocation>
        <location evidence="1">Membrane</location>
        <topology evidence="1">Multi-pass membrane protein</topology>
    </subcellularLocation>
    <subcellularLocation>
        <location evidence="3">Secreted</location>
    </subcellularLocation>
</comment>
<evidence type="ECO:0000256" key="6">
    <source>
        <dbReference type="ARBA" id="ARBA00022622"/>
    </source>
</evidence>
<evidence type="ECO:0000256" key="4">
    <source>
        <dbReference type="ARBA" id="ARBA00010031"/>
    </source>
</evidence>
<feature type="transmembrane region" description="Helical" evidence="15">
    <location>
        <begin position="335"/>
        <end position="355"/>
    </location>
</feature>
<evidence type="ECO:0000259" key="17">
    <source>
        <dbReference type="Pfam" id="PF05730"/>
    </source>
</evidence>
<keyword evidence="8 16" id="KW-0732">Signal</keyword>
<evidence type="ECO:0000313" key="19">
    <source>
        <dbReference type="EMBL" id="KAF4968911.1"/>
    </source>
</evidence>
<keyword evidence="6" id="KW-0336">GPI-anchor</keyword>
<evidence type="ECO:0000256" key="10">
    <source>
        <dbReference type="ARBA" id="ARBA00023136"/>
    </source>
</evidence>
<sequence>MAAVKHIFILGALCLLYNAAAAQSLASVLTDAPKCATDCLINVMSGQDFVGKDQKQICKDKDFANAIGDCLTAKCTMRQTMDFIKMSAAVCGMAPTNNQDEYRAMSITMVAFAVIFFALRITAKVVLSLPWGLDDTLTVVSVVFLIPFLIILQIMITLGLGLDMWYLSDYQITTTFKFFIVIEILYVFALVTVKASILFFFLRIFPDNKFRVVVKCTLIFNFLLGIAFFILVFFQTKPLSIFWEGWQKKQAHLVMTGINNITLPHAGLNLFLDIWMLILPLTQLWELGLKLRKKLGVIGMFSVGIFLTAVAAVRVHELVVFARSQDLTVINAQKAIVWSFIELTVGVMVACMPHIRHLVRHYMSRIKEKREGEMGQRNSRVFVDRSLRTITVDPTPTGPQLHDEGGLLKGNSRTPTTTTTQVTTDSRSNGSCECDLQLGSMWKQE</sequence>
<feature type="chain" id="PRO_5034076418" description="Extracellular membrane protein CFEM domain-containing protein" evidence="16">
    <location>
        <begin position="23"/>
        <end position="445"/>
    </location>
</feature>
<dbReference type="PANTHER" id="PTHR33048:SF143">
    <property type="entry name" value="EXTRACELLULAR MEMBRANE PROTEIN CFEM DOMAIN-CONTAINING PROTEIN-RELATED"/>
    <property type="match status" value="1"/>
</dbReference>
<keyword evidence="20" id="KW-1185">Reference proteome</keyword>
<gene>
    <name evidence="19" type="ORF">FSARC_3758</name>
</gene>
<evidence type="ECO:0000256" key="2">
    <source>
        <dbReference type="ARBA" id="ARBA00004589"/>
    </source>
</evidence>
<evidence type="ECO:0000256" key="1">
    <source>
        <dbReference type="ARBA" id="ARBA00004141"/>
    </source>
</evidence>
<protein>
    <recommendedName>
        <fullName evidence="21">Extracellular membrane protein CFEM domain-containing protein</fullName>
    </recommendedName>
</protein>
<accession>A0A8H4XC88</accession>
<reference evidence="19" key="2">
    <citation type="submission" date="2020-05" db="EMBL/GenBank/DDBJ databases">
        <authorList>
            <person name="Kim H.-S."/>
            <person name="Proctor R.H."/>
            <person name="Brown D.W."/>
        </authorList>
    </citation>
    <scope>NUCLEOTIDE SEQUENCE</scope>
    <source>
        <strain evidence="19">NRRL 20472</strain>
    </source>
</reference>
<keyword evidence="12" id="KW-0449">Lipoprotein</keyword>
<dbReference type="InterPro" id="IPR049326">
    <property type="entry name" value="Rhodopsin_dom_fungi"/>
</dbReference>
<reference evidence="19" key="1">
    <citation type="journal article" date="2020" name="BMC Genomics">
        <title>Correction to: Identification and distribution of gene clusters required for synthesis of sphingolipid metabolism inhibitors in diverse species of the filamentous fungus Fusarium.</title>
        <authorList>
            <person name="Kim H.S."/>
            <person name="Lohmar J.M."/>
            <person name="Busman M."/>
            <person name="Brown D.W."/>
            <person name="Naumann T.A."/>
            <person name="Divon H.H."/>
            <person name="Lysoe E."/>
            <person name="Uhlig S."/>
            <person name="Proctor R.H."/>
        </authorList>
    </citation>
    <scope>NUCLEOTIDE SEQUENCE</scope>
    <source>
        <strain evidence="19">NRRL 20472</strain>
    </source>
</reference>
<keyword evidence="5" id="KW-0964">Secreted</keyword>
<comment type="caution">
    <text evidence="19">The sequence shown here is derived from an EMBL/GenBank/DDBJ whole genome shotgun (WGS) entry which is preliminary data.</text>
</comment>
<dbReference type="PANTHER" id="PTHR33048">
    <property type="entry name" value="PTH11-LIKE INTEGRAL MEMBRANE PROTEIN (AFU_ORTHOLOGUE AFUA_5G11245)"/>
    <property type="match status" value="1"/>
</dbReference>
<evidence type="ECO:0000256" key="8">
    <source>
        <dbReference type="ARBA" id="ARBA00022729"/>
    </source>
</evidence>
<evidence type="ECO:0000256" key="3">
    <source>
        <dbReference type="ARBA" id="ARBA00004613"/>
    </source>
</evidence>
<feature type="compositionally biased region" description="Low complexity" evidence="14">
    <location>
        <begin position="414"/>
        <end position="424"/>
    </location>
</feature>
<keyword evidence="11" id="KW-1015">Disulfide bond</keyword>
<evidence type="ECO:0000256" key="7">
    <source>
        <dbReference type="ARBA" id="ARBA00022692"/>
    </source>
</evidence>
<feature type="transmembrane region" description="Helical" evidence="15">
    <location>
        <begin position="139"/>
        <end position="166"/>
    </location>
</feature>
<feature type="signal peptide" evidence="16">
    <location>
        <begin position="1"/>
        <end position="22"/>
    </location>
</feature>
<dbReference type="EMBL" id="JABEXW010000180">
    <property type="protein sequence ID" value="KAF4968911.1"/>
    <property type="molecule type" value="Genomic_DNA"/>
</dbReference>
<dbReference type="InterPro" id="IPR008427">
    <property type="entry name" value="Extracellular_membr_CFEM_dom"/>
</dbReference>
<evidence type="ECO:0000256" key="9">
    <source>
        <dbReference type="ARBA" id="ARBA00022989"/>
    </source>
</evidence>